<proteinExistence type="predicted"/>
<accession>A0A4Q7YMC7</accession>
<dbReference type="EMBL" id="SHKX01000013">
    <property type="protein sequence ID" value="RZU38478.1"/>
    <property type="molecule type" value="Genomic_DNA"/>
</dbReference>
<evidence type="ECO:0000313" key="2">
    <source>
        <dbReference type="Proteomes" id="UP000292423"/>
    </source>
</evidence>
<comment type="caution">
    <text evidence="1">The sequence shown here is derived from an EMBL/GenBank/DDBJ whole genome shotgun (WGS) entry which is preliminary data.</text>
</comment>
<reference evidence="1 2" key="1">
    <citation type="submission" date="2019-02" db="EMBL/GenBank/DDBJ databases">
        <title>Genomic Encyclopedia of Type Strains, Phase IV (KMG-IV): sequencing the most valuable type-strain genomes for metagenomic binning, comparative biology and taxonomic classification.</title>
        <authorList>
            <person name="Goeker M."/>
        </authorList>
    </citation>
    <scope>NUCLEOTIDE SEQUENCE [LARGE SCALE GENOMIC DNA]</scope>
    <source>
        <strain evidence="1 2">DSM 105135</strain>
    </source>
</reference>
<name>A0A4Q7YMC7_9GAMM</name>
<dbReference type="Proteomes" id="UP000292423">
    <property type="component" value="Unassembled WGS sequence"/>
</dbReference>
<gene>
    <name evidence="1" type="ORF">EV700_2410</name>
</gene>
<evidence type="ECO:0000313" key="1">
    <source>
        <dbReference type="EMBL" id="RZU38478.1"/>
    </source>
</evidence>
<sequence>MNGQFTPIRLGPNGEIYAKLPAPSNPDVLRWQRMNSDGLSNRDRFMGGTPGKDSGVGLQVQDRMRLEGSLRGDGANRQVLGQDGQWHPINQTDMGHIEAAVDYWNKTGRYYGPRAPEVRSFMNDPKNYVLEPSGINRSNGASMGKTYLPPATEAEKNTFFNINDID</sequence>
<dbReference type="RefSeq" id="WP_207224659.1">
    <property type="nucleotide sequence ID" value="NZ_SHKX01000013.1"/>
</dbReference>
<protein>
    <submittedName>
        <fullName evidence="1">HNH/ENDO VII superfamily nuclease</fullName>
    </submittedName>
</protein>
<dbReference type="AlphaFoldDB" id="A0A4Q7YMC7"/>
<organism evidence="1 2">
    <name type="scientific">Fluviicoccus keumensis</name>
    <dbReference type="NCBI Taxonomy" id="1435465"/>
    <lineage>
        <taxon>Bacteria</taxon>
        <taxon>Pseudomonadati</taxon>
        <taxon>Pseudomonadota</taxon>
        <taxon>Gammaproteobacteria</taxon>
        <taxon>Moraxellales</taxon>
        <taxon>Moraxellaceae</taxon>
        <taxon>Fluviicoccus</taxon>
    </lineage>
</organism>
<keyword evidence="2" id="KW-1185">Reference proteome</keyword>